<evidence type="ECO:0000256" key="2">
    <source>
        <dbReference type="ARBA" id="ARBA00022729"/>
    </source>
</evidence>
<dbReference type="GO" id="GO:0008360">
    <property type="term" value="P:regulation of cell shape"/>
    <property type="evidence" value="ECO:0007669"/>
    <property type="project" value="UniProtKB-KW"/>
</dbReference>
<dbReference type="AlphaFoldDB" id="A0A5R9BVG5"/>
<dbReference type="Pfam" id="PF00768">
    <property type="entry name" value="Peptidase_S11"/>
    <property type="match status" value="1"/>
</dbReference>
<organism evidence="12 13">
    <name type="scientific">Pediococcus stilesii</name>
    <dbReference type="NCBI Taxonomy" id="331679"/>
    <lineage>
        <taxon>Bacteria</taxon>
        <taxon>Bacillati</taxon>
        <taxon>Bacillota</taxon>
        <taxon>Bacilli</taxon>
        <taxon>Lactobacillales</taxon>
        <taxon>Lactobacillaceae</taxon>
        <taxon>Pediococcus</taxon>
    </lineage>
</organism>
<dbReference type="InterPro" id="IPR001967">
    <property type="entry name" value="Peptidase_S11_N"/>
</dbReference>
<evidence type="ECO:0000313" key="13">
    <source>
        <dbReference type="Proteomes" id="UP000305541"/>
    </source>
</evidence>
<dbReference type="EMBL" id="VBTH01000008">
    <property type="protein sequence ID" value="TLQ04253.1"/>
    <property type="molecule type" value="Genomic_DNA"/>
</dbReference>
<keyword evidence="5" id="KW-0573">Peptidoglycan synthesis</keyword>
<feature type="binding site" evidence="8">
    <location>
        <position position="260"/>
    </location>
    <ligand>
        <name>substrate</name>
    </ligand>
</feature>
<evidence type="ECO:0000256" key="8">
    <source>
        <dbReference type="PIRSR" id="PIRSR618044-2"/>
    </source>
</evidence>
<sequence length="421" mass="46509">MKKIFTIIMSFLLMMMGMLTPALAASQSQIQPFVETTAADITAKSAIAVDQETGQILYDKDSSTVQPIASMSKVISAYLIMKSVKEGKMTWNQKVSVNKSLEEVSENKDLTNVPLDSSREYTVKELFDASLIYSANAAILALGKTEAGSSEKFVNKMRSTVEQWGIHDAKLYNAAGLLENQVGTEKYPQTADNVENEMSAKDMAIVVTHVLKEFPEILKVTSVQSADFNTGTEKLEMINHNEMLKDGEQYDQKYQLDGLKTGTSEKAGENFAATGLINKRRVISIVMGSKEDQRFKDTKKIWDPLMSRLVLKKTDLKNESNVKMNSAEDGKVGLRLSVPFDYWAKKDDSTKLTLNKIELNDKKQIPFSAGEAVATGYLSLNDSNFLEGSKSGLKVALASTQSVKKANILVQVGRTIADWFG</sequence>
<evidence type="ECO:0000313" key="12">
    <source>
        <dbReference type="EMBL" id="TLQ04253.1"/>
    </source>
</evidence>
<dbReference type="InterPro" id="IPR018044">
    <property type="entry name" value="Peptidase_S11"/>
</dbReference>
<evidence type="ECO:0000256" key="1">
    <source>
        <dbReference type="ARBA" id="ARBA00007164"/>
    </source>
</evidence>
<accession>A0A5R9BVG5</accession>
<evidence type="ECO:0000256" key="10">
    <source>
        <dbReference type="SAM" id="SignalP"/>
    </source>
</evidence>
<feature type="domain" description="Peptidase S11 D-alanyl-D-alanine carboxypeptidase A N-terminal" evidence="11">
    <location>
        <begin position="36"/>
        <end position="290"/>
    </location>
</feature>
<dbReference type="PRINTS" id="PR00725">
    <property type="entry name" value="DADACBPTASE1"/>
</dbReference>
<dbReference type="OrthoDB" id="9791132at2"/>
<comment type="caution">
    <text evidence="12">The sequence shown here is derived from an EMBL/GenBank/DDBJ whole genome shotgun (WGS) entry which is preliminary data.</text>
</comment>
<keyword evidence="12" id="KW-0645">Protease</keyword>
<dbReference type="GO" id="GO:0071555">
    <property type="term" value="P:cell wall organization"/>
    <property type="evidence" value="ECO:0007669"/>
    <property type="project" value="UniProtKB-KW"/>
</dbReference>
<keyword evidence="3" id="KW-0378">Hydrolase</keyword>
<proteinExistence type="inferred from homology"/>
<feature type="active site" evidence="7">
    <location>
        <position position="134"/>
    </location>
</feature>
<keyword evidence="6" id="KW-0961">Cell wall biogenesis/degradation</keyword>
<feature type="active site" description="Proton acceptor" evidence="7">
    <location>
        <position position="73"/>
    </location>
</feature>
<evidence type="ECO:0000256" key="5">
    <source>
        <dbReference type="ARBA" id="ARBA00022984"/>
    </source>
</evidence>
<evidence type="ECO:0000259" key="11">
    <source>
        <dbReference type="Pfam" id="PF00768"/>
    </source>
</evidence>
<name>A0A5R9BVG5_9LACO</name>
<evidence type="ECO:0000256" key="6">
    <source>
        <dbReference type="ARBA" id="ARBA00023316"/>
    </source>
</evidence>
<dbReference type="GO" id="GO:0009002">
    <property type="term" value="F:serine-type D-Ala-D-Ala carboxypeptidase activity"/>
    <property type="evidence" value="ECO:0007669"/>
    <property type="project" value="InterPro"/>
</dbReference>
<keyword evidence="12" id="KW-0121">Carboxypeptidase</keyword>
<protein>
    <submittedName>
        <fullName evidence="12">D-alanyl-D-alanine carboxypeptidase</fullName>
    </submittedName>
</protein>
<evidence type="ECO:0000256" key="4">
    <source>
        <dbReference type="ARBA" id="ARBA00022960"/>
    </source>
</evidence>
<gene>
    <name evidence="12" type="ORF">FEZ51_05475</name>
</gene>
<feature type="signal peptide" evidence="10">
    <location>
        <begin position="1"/>
        <end position="24"/>
    </location>
</feature>
<dbReference type="SUPFAM" id="SSF56601">
    <property type="entry name" value="beta-lactamase/transpeptidase-like"/>
    <property type="match status" value="1"/>
</dbReference>
<feature type="active site" description="Acyl-ester intermediate" evidence="7">
    <location>
        <position position="70"/>
    </location>
</feature>
<dbReference type="PANTHER" id="PTHR21581:SF11">
    <property type="entry name" value="D-ALANYL-D-ALANINE CARBOXYPEPTIDASE DACA"/>
    <property type="match status" value="1"/>
</dbReference>
<dbReference type="GO" id="GO:0006508">
    <property type="term" value="P:proteolysis"/>
    <property type="evidence" value="ECO:0007669"/>
    <property type="project" value="InterPro"/>
</dbReference>
<feature type="chain" id="PRO_5024426773" evidence="10">
    <location>
        <begin position="25"/>
        <end position="421"/>
    </location>
</feature>
<evidence type="ECO:0000256" key="9">
    <source>
        <dbReference type="RuleBase" id="RU004016"/>
    </source>
</evidence>
<dbReference type="RefSeq" id="WP_138474301.1">
    <property type="nucleotide sequence ID" value="NZ_VBTH01000008.1"/>
</dbReference>
<evidence type="ECO:0000256" key="7">
    <source>
        <dbReference type="PIRSR" id="PIRSR618044-1"/>
    </source>
</evidence>
<dbReference type="Gene3D" id="3.40.710.10">
    <property type="entry name" value="DD-peptidase/beta-lactamase superfamily"/>
    <property type="match status" value="1"/>
</dbReference>
<dbReference type="GO" id="GO:0009252">
    <property type="term" value="P:peptidoglycan biosynthetic process"/>
    <property type="evidence" value="ECO:0007669"/>
    <property type="project" value="UniProtKB-KW"/>
</dbReference>
<dbReference type="Proteomes" id="UP000305541">
    <property type="component" value="Unassembled WGS sequence"/>
</dbReference>
<dbReference type="PANTHER" id="PTHR21581">
    <property type="entry name" value="D-ALANYL-D-ALANINE CARBOXYPEPTIDASE"/>
    <property type="match status" value="1"/>
</dbReference>
<keyword evidence="4" id="KW-0133">Cell shape</keyword>
<comment type="similarity">
    <text evidence="1 9">Belongs to the peptidase S11 family.</text>
</comment>
<dbReference type="InterPro" id="IPR012338">
    <property type="entry name" value="Beta-lactam/transpept-like"/>
</dbReference>
<keyword evidence="2 10" id="KW-0732">Signal</keyword>
<evidence type="ECO:0000256" key="3">
    <source>
        <dbReference type="ARBA" id="ARBA00022801"/>
    </source>
</evidence>
<reference evidence="12 13" key="1">
    <citation type="submission" date="2019-05" db="EMBL/GenBank/DDBJ databases">
        <title>The metagenome of a microbial culture collection derived from dairy environment covers the genomic content of the human microbiome.</title>
        <authorList>
            <person name="Roder T."/>
            <person name="Wuthrich D."/>
            <person name="Sattari Z."/>
            <person name="Von Ah U."/>
            <person name="Bar C."/>
            <person name="Ronchi F."/>
            <person name="Macpherson A.J."/>
            <person name="Ganal-Vonarburg S.C."/>
            <person name="Bruggmann R."/>
            <person name="Vergeres G."/>
        </authorList>
    </citation>
    <scope>NUCLEOTIDE SEQUENCE [LARGE SCALE GENOMIC DNA]</scope>
    <source>
        <strain evidence="12 13">FAM 18815</strain>
    </source>
</reference>